<feature type="domain" description="Peptidase C1A papain C-terminal" evidence="4">
    <location>
        <begin position="164"/>
        <end position="426"/>
    </location>
</feature>
<dbReference type="Proteomes" id="UP000008974">
    <property type="component" value="Unassembled WGS sequence"/>
</dbReference>
<evidence type="ECO:0000259" key="4">
    <source>
        <dbReference type="SMART" id="SM00645"/>
    </source>
</evidence>
<keyword evidence="3" id="KW-0732">Signal</keyword>
<dbReference type="OMA" id="YCRYRRS"/>
<dbReference type="EMBL" id="ACVC01000142">
    <property type="protein sequence ID" value="EFO63116.1"/>
    <property type="molecule type" value="Genomic_DNA"/>
</dbReference>
<dbReference type="PROSITE" id="PS00139">
    <property type="entry name" value="THIOL_PROTEASE_CYS"/>
    <property type="match status" value="1"/>
</dbReference>
<dbReference type="VEuPathDB" id="GiardiaDB:GLP15_1065"/>
<evidence type="ECO:0000256" key="1">
    <source>
        <dbReference type="ARBA" id="ARBA00008455"/>
    </source>
</evidence>
<feature type="signal peptide" evidence="3">
    <location>
        <begin position="1"/>
        <end position="18"/>
    </location>
</feature>
<comment type="similarity">
    <text evidence="1">Belongs to the peptidase C1 family.</text>
</comment>
<evidence type="ECO:0000256" key="3">
    <source>
        <dbReference type="SAM" id="SignalP"/>
    </source>
</evidence>
<gene>
    <name evidence="5" type="ORF">GLP15_1065</name>
</gene>
<dbReference type="SMART" id="SM00645">
    <property type="entry name" value="Pept_C1"/>
    <property type="match status" value="1"/>
</dbReference>
<dbReference type="FunFam" id="3.90.70.10:FF:000195">
    <property type="entry name" value="Cathepsin L-like protease"/>
    <property type="match status" value="1"/>
</dbReference>
<dbReference type="InterPro" id="IPR038765">
    <property type="entry name" value="Papain-like_cys_pep_sf"/>
</dbReference>
<comment type="caution">
    <text evidence="5">The sequence shown here is derived from an EMBL/GenBank/DDBJ whole genome shotgun (WGS) entry which is preliminary data.</text>
</comment>
<dbReference type="InterPro" id="IPR000668">
    <property type="entry name" value="Peptidase_C1A_C"/>
</dbReference>
<dbReference type="OrthoDB" id="190265at2759"/>
<feature type="non-terminal residue" evidence="5">
    <location>
        <position position="524"/>
    </location>
</feature>
<organism evidence="5 6">
    <name type="scientific">Giardia intestinalis (strain P15)</name>
    <name type="common">Giardia lamblia</name>
    <dbReference type="NCBI Taxonomy" id="658858"/>
    <lineage>
        <taxon>Eukaryota</taxon>
        <taxon>Metamonada</taxon>
        <taxon>Diplomonadida</taxon>
        <taxon>Hexamitidae</taxon>
        <taxon>Giardiinae</taxon>
        <taxon>Giardia</taxon>
    </lineage>
</organism>
<sequence length="524" mass="58274">MGLLLCAITIFWLGVSLAQVEELDSPGKNAVLFDEFNAHFAHFYRSTKEHEVALEHFHKNLALLGVSHAQNLSHLRDILERTEGSVKYGLNPTLNRDIGQNGYLPVDTADIIDLSTPWRQLSFSIKRLLLTLSRTTSVSSQSGDLDCKTAVVFRANPLATLSSLPPSVDLRELGLIDLARDQGSCGCCWAMASAAFYEISVRLTRSYFQSDSTIDDAFKDPHFKASEQYIMNKSYPSNSYCEGGNYVRVSHNYANQQGLDTLESLTNFPLTAANLSTNPSNIEKNTPMKVKKAFLPGNIAPVFNCQAALLCIYDKVTFNNNFTNSIKVAKSLLARGIPIVITMNTLSNGTDAQAILHSYKSGILDVPCKNTTIDHQVTIVGYGKRDGIDVWIVRNSWGEDWGSKGHFYVPIKRNSLCTEQHLYSELPKYFPLKGKEANQLYANRVSALEDNVWTDILQRGNDHSLDADPIQTSNPLRSNGIIVAFVLLPILVVVIALVSYIFCCGKKKSRSQKREACDHIRDKP</sequence>
<dbReference type="Gene3D" id="3.90.70.10">
    <property type="entry name" value="Cysteine proteinases"/>
    <property type="match status" value="1"/>
</dbReference>
<reference evidence="5 6" key="1">
    <citation type="journal article" date="2010" name="BMC Genomics">
        <title>Genome analysis and comparative genomics of a Giardia intestinalis assemblage E isolate.</title>
        <authorList>
            <person name="Jerlstrom-Hultqvist J."/>
            <person name="Franzen O."/>
            <person name="Ankarklev J."/>
            <person name="Xu F."/>
            <person name="Nohynkova E."/>
            <person name="Andersson J.O."/>
            <person name="Svard S.G."/>
            <person name="Andersson B."/>
        </authorList>
    </citation>
    <scope>NUCLEOTIDE SEQUENCE [LARGE SCALE GENOMIC DNA]</scope>
    <source>
        <strain evidence="5 6">P15</strain>
    </source>
</reference>
<dbReference type="Pfam" id="PF00112">
    <property type="entry name" value="Peptidase_C1"/>
    <property type="match status" value="1"/>
</dbReference>
<dbReference type="InterPro" id="IPR013128">
    <property type="entry name" value="Peptidase_C1A"/>
</dbReference>
<protein>
    <submittedName>
        <fullName evidence="5">Cathepsin L</fullName>
    </submittedName>
</protein>
<dbReference type="InterPro" id="IPR039417">
    <property type="entry name" value="Peptidase_C1A_papain-like"/>
</dbReference>
<feature type="chain" id="PRO_5018750909" evidence="3">
    <location>
        <begin position="19"/>
        <end position="524"/>
    </location>
</feature>
<evidence type="ECO:0000256" key="2">
    <source>
        <dbReference type="SAM" id="Phobius"/>
    </source>
</evidence>
<dbReference type="PANTHER" id="PTHR12411">
    <property type="entry name" value="CYSTEINE PROTEASE FAMILY C1-RELATED"/>
    <property type="match status" value="1"/>
</dbReference>
<keyword evidence="2" id="KW-0472">Membrane</keyword>
<dbReference type="GO" id="GO:0006508">
    <property type="term" value="P:proteolysis"/>
    <property type="evidence" value="ECO:0007669"/>
    <property type="project" value="InterPro"/>
</dbReference>
<feature type="transmembrane region" description="Helical" evidence="2">
    <location>
        <begin position="481"/>
        <end position="503"/>
    </location>
</feature>
<proteinExistence type="inferred from homology"/>
<dbReference type="STRING" id="658858.E1F2X2"/>
<dbReference type="CDD" id="cd02248">
    <property type="entry name" value="Peptidase_C1A"/>
    <property type="match status" value="1"/>
</dbReference>
<dbReference type="GO" id="GO:0008234">
    <property type="term" value="F:cysteine-type peptidase activity"/>
    <property type="evidence" value="ECO:0007669"/>
    <property type="project" value="InterPro"/>
</dbReference>
<evidence type="ECO:0000313" key="5">
    <source>
        <dbReference type="EMBL" id="EFO63116.1"/>
    </source>
</evidence>
<dbReference type="AlphaFoldDB" id="E1F2X2"/>
<evidence type="ECO:0000313" key="6">
    <source>
        <dbReference type="Proteomes" id="UP000008974"/>
    </source>
</evidence>
<name>E1F2X2_GIAIA</name>
<dbReference type="InterPro" id="IPR000169">
    <property type="entry name" value="Pept_cys_AS"/>
</dbReference>
<dbReference type="PRINTS" id="PR00705">
    <property type="entry name" value="PAPAIN"/>
</dbReference>
<keyword evidence="2" id="KW-1133">Transmembrane helix</keyword>
<accession>E1F2X2</accession>
<keyword evidence="2" id="KW-0812">Transmembrane</keyword>
<dbReference type="SUPFAM" id="SSF54001">
    <property type="entry name" value="Cysteine proteinases"/>
    <property type="match status" value="1"/>
</dbReference>